<dbReference type="Pfam" id="PF11553">
    <property type="entry name" value="DUF3231"/>
    <property type="match status" value="2"/>
</dbReference>
<sequence>MDEKNMKNHHIQLTSAEIGVLWTSYITESATLPVLKYFNNIVEDIEIKQIIELAISKSTEHLISLTEIFTKENYPIPIGFSDEDVNVDAPRLFSDTYMLFFLRNLGKAGIAADGMAFSMAARKDIRELYYHYLIDAAHVEDKAKEVMLSKGIFIRPPYISIPDQPDFIEKQAFLRGWFGERRTLTAEEIAHIFMNHTNNSNGKALLIGFSQTVRSEELRSHFIKGIELARSIIKNLSTLLEESTLPAPMTWDTEVNNSTIAPFSDKLMLFHVSALTSIGIGNMGGSLGLSLRRDLATKYLSMIKDIGLYAEDSANIMIKNGWFERPSQAMDREYLSKGKK</sequence>
<reference evidence="1 2" key="1">
    <citation type="journal article" date="2005" name="Int. J. Syst. Evol. Microbiol.">
        <title>Bacillus litoralis sp. nov., isolated from a tidal flat of the Yellow Sea in Korea.</title>
        <authorList>
            <person name="Yoon J.H."/>
            <person name="Oh T.K."/>
        </authorList>
    </citation>
    <scope>NUCLEOTIDE SEQUENCE [LARGE SCALE GENOMIC DNA]</scope>
    <source>
        <strain evidence="1 2">SW-211</strain>
    </source>
</reference>
<dbReference type="Gene3D" id="1.20.1260.10">
    <property type="match status" value="2"/>
</dbReference>
<evidence type="ECO:0000313" key="1">
    <source>
        <dbReference type="EMBL" id="TXC91055.1"/>
    </source>
</evidence>
<gene>
    <name evidence="1" type="ORF">FS935_09100</name>
</gene>
<dbReference type="EMBL" id="VOQF01000005">
    <property type="protein sequence ID" value="TXC91055.1"/>
    <property type="molecule type" value="Genomic_DNA"/>
</dbReference>
<dbReference type="Proteomes" id="UP000321363">
    <property type="component" value="Unassembled WGS sequence"/>
</dbReference>
<keyword evidence="2" id="KW-1185">Reference proteome</keyword>
<dbReference type="InterPro" id="IPR012347">
    <property type="entry name" value="Ferritin-like"/>
</dbReference>
<protein>
    <submittedName>
        <fullName evidence="1">DUF3231 family protein</fullName>
    </submittedName>
</protein>
<proteinExistence type="predicted"/>
<dbReference type="AlphaFoldDB" id="A0A5C6W1B0"/>
<dbReference type="RefSeq" id="WP_146947779.1">
    <property type="nucleotide sequence ID" value="NZ_VOQF01000005.1"/>
</dbReference>
<evidence type="ECO:0000313" key="2">
    <source>
        <dbReference type="Proteomes" id="UP000321363"/>
    </source>
</evidence>
<comment type="caution">
    <text evidence="1">The sequence shown here is derived from an EMBL/GenBank/DDBJ whole genome shotgun (WGS) entry which is preliminary data.</text>
</comment>
<accession>A0A5C6W1B0</accession>
<organism evidence="1 2">
    <name type="scientific">Metabacillus litoralis</name>
    <dbReference type="NCBI Taxonomy" id="152268"/>
    <lineage>
        <taxon>Bacteria</taxon>
        <taxon>Bacillati</taxon>
        <taxon>Bacillota</taxon>
        <taxon>Bacilli</taxon>
        <taxon>Bacillales</taxon>
        <taxon>Bacillaceae</taxon>
        <taxon>Metabacillus</taxon>
    </lineage>
</organism>
<dbReference type="OrthoDB" id="1675670at2"/>
<dbReference type="InterPro" id="IPR021617">
    <property type="entry name" value="DUF3231"/>
</dbReference>
<name>A0A5C6W1B0_9BACI</name>